<dbReference type="InterPro" id="IPR019734">
    <property type="entry name" value="TPR_rpt"/>
</dbReference>
<dbReference type="Gene3D" id="3.40.50.300">
    <property type="entry name" value="P-loop containing nucleotide triphosphate hydrolases"/>
    <property type="match status" value="1"/>
</dbReference>
<proteinExistence type="predicted"/>
<dbReference type="GO" id="GO:0008476">
    <property type="term" value="F:protein-tyrosine sulfotransferase activity"/>
    <property type="evidence" value="ECO:0007669"/>
    <property type="project" value="InterPro"/>
</dbReference>
<dbReference type="InterPro" id="IPR027417">
    <property type="entry name" value="P-loop_NTPase"/>
</dbReference>
<dbReference type="Pfam" id="PF13432">
    <property type="entry name" value="TPR_16"/>
    <property type="match status" value="1"/>
</dbReference>
<dbReference type="EMBL" id="CAFBRZ010000100">
    <property type="protein sequence ID" value="CAB5160870.1"/>
    <property type="molecule type" value="Genomic_DNA"/>
</dbReference>
<accession>A0A6J7W7R8</accession>
<reference evidence="2" key="1">
    <citation type="submission" date="2020-05" db="EMBL/GenBank/DDBJ databases">
        <authorList>
            <person name="Chiriac C."/>
            <person name="Salcher M."/>
            <person name="Ghai R."/>
            <person name="Kavagutti S V."/>
        </authorList>
    </citation>
    <scope>NUCLEOTIDE SEQUENCE</scope>
</reference>
<dbReference type="SMART" id="SM00028">
    <property type="entry name" value="TPR"/>
    <property type="match status" value="3"/>
</dbReference>
<name>A0A6J7W7R8_9ZZZZ</name>
<protein>
    <submittedName>
        <fullName evidence="2">Unannotated protein</fullName>
    </submittedName>
</protein>
<dbReference type="Pfam" id="PF13181">
    <property type="entry name" value="TPR_8"/>
    <property type="match status" value="1"/>
</dbReference>
<dbReference type="InterPro" id="IPR026634">
    <property type="entry name" value="TPST-like"/>
</dbReference>
<evidence type="ECO:0000313" key="2">
    <source>
        <dbReference type="EMBL" id="CAB5160870.1"/>
    </source>
</evidence>
<dbReference type="AlphaFoldDB" id="A0A6J7W7R8"/>
<dbReference type="PANTHER" id="PTHR12788">
    <property type="entry name" value="PROTEIN-TYROSINE SULFOTRANSFERASE 2"/>
    <property type="match status" value="1"/>
</dbReference>
<gene>
    <name evidence="2" type="ORF">UFOPK4444_01283</name>
</gene>
<sequence length="517" mass="59164">MNDFMRRGYDAVEADNIKAAAQWFEKALEANPDDPKAQAWLGQCLCSLYRNVEGVAYLRQAGTYFLRDSSANKNTSMVLEVISQLQYWGDFQGALELLNQVIKGNNSDFRSFQLLAATYAQLNKKTEAMIAGEQAIKLAPKNIMMQVFQASLEADEGLNDVARQRLEKVLHAQPNAREGFRAHKELARVLDKLGNYGEVFSHLHVACELAKSLPEYSNQNMNLIPNMLKANKQSYNRELLGRWSGVKFNVNPPSPVFLMGFMRSGTTLTQEVLDAHPDIFVSDETDFIGAMQNELHKMDNSNKSTAAKLEQLDLVSVTHLRNFYWTSVYGRYGDVLDQRVFVDKFTMNTIDLGVINFIFPDARIIFVMRDPRDICLSCFMQLMVPTAITVHLLSWQGTANIYAQVMDWWIYIKQQMTLDFIEFRYEDAISEFESTFRKVFEFLGVVWDPVVISFHKHAAEKIIATPSRTQVTKPLYSSSVNRWQHFESEMQSISELLNPVISALDYQACQDFSKKKK</sequence>
<dbReference type="Pfam" id="PF13469">
    <property type="entry name" value="Sulfotransfer_3"/>
    <property type="match status" value="1"/>
</dbReference>
<dbReference type="GO" id="GO:0005794">
    <property type="term" value="C:Golgi apparatus"/>
    <property type="evidence" value="ECO:0007669"/>
    <property type="project" value="UniProtKB-ARBA"/>
</dbReference>
<dbReference type="Gene3D" id="1.25.40.10">
    <property type="entry name" value="Tetratricopeptide repeat domain"/>
    <property type="match status" value="1"/>
</dbReference>
<keyword evidence="1" id="KW-0808">Transferase</keyword>
<dbReference type="PANTHER" id="PTHR12788:SF10">
    <property type="entry name" value="PROTEIN-TYROSINE SULFOTRANSFERASE"/>
    <property type="match status" value="1"/>
</dbReference>
<dbReference type="SUPFAM" id="SSF48452">
    <property type="entry name" value="TPR-like"/>
    <property type="match status" value="1"/>
</dbReference>
<evidence type="ECO:0000256" key="1">
    <source>
        <dbReference type="ARBA" id="ARBA00022679"/>
    </source>
</evidence>
<organism evidence="2">
    <name type="scientific">freshwater metagenome</name>
    <dbReference type="NCBI Taxonomy" id="449393"/>
    <lineage>
        <taxon>unclassified sequences</taxon>
        <taxon>metagenomes</taxon>
        <taxon>ecological metagenomes</taxon>
    </lineage>
</organism>
<dbReference type="SUPFAM" id="SSF52540">
    <property type="entry name" value="P-loop containing nucleoside triphosphate hydrolases"/>
    <property type="match status" value="1"/>
</dbReference>
<dbReference type="InterPro" id="IPR011990">
    <property type="entry name" value="TPR-like_helical_dom_sf"/>
</dbReference>